<keyword evidence="2 5" id="KW-0238">DNA-binding</keyword>
<dbReference type="STRING" id="76595.SAMN05660313_00551"/>
<dbReference type="PROSITE" id="PS01124">
    <property type="entry name" value="HTH_ARAC_FAMILY_2"/>
    <property type="match status" value="1"/>
</dbReference>
<dbReference type="InterPro" id="IPR018060">
    <property type="entry name" value="HTH_AraC"/>
</dbReference>
<dbReference type="InterPro" id="IPR003313">
    <property type="entry name" value="AraC-bd"/>
</dbReference>
<evidence type="ECO:0000256" key="2">
    <source>
        <dbReference type="ARBA" id="ARBA00023125"/>
    </source>
</evidence>
<accession>A0A1K1MEE2</accession>
<evidence type="ECO:0000313" key="6">
    <source>
        <dbReference type="Proteomes" id="UP000183257"/>
    </source>
</evidence>
<name>A0A1K1MEE2_9FLAO</name>
<dbReference type="GO" id="GO:0003700">
    <property type="term" value="F:DNA-binding transcription factor activity"/>
    <property type="evidence" value="ECO:0007669"/>
    <property type="project" value="InterPro"/>
</dbReference>
<dbReference type="InterPro" id="IPR014710">
    <property type="entry name" value="RmlC-like_jellyroll"/>
</dbReference>
<dbReference type="InterPro" id="IPR009057">
    <property type="entry name" value="Homeodomain-like_sf"/>
</dbReference>
<dbReference type="Pfam" id="PF12833">
    <property type="entry name" value="HTH_18"/>
    <property type="match status" value="1"/>
</dbReference>
<keyword evidence="3" id="KW-0804">Transcription</keyword>
<organism evidence="5 6">
    <name type="scientific">Cellulophaga fucicola</name>
    <dbReference type="NCBI Taxonomy" id="76595"/>
    <lineage>
        <taxon>Bacteria</taxon>
        <taxon>Pseudomonadati</taxon>
        <taxon>Bacteroidota</taxon>
        <taxon>Flavobacteriia</taxon>
        <taxon>Flavobacteriales</taxon>
        <taxon>Flavobacteriaceae</taxon>
        <taxon>Cellulophaga</taxon>
    </lineage>
</organism>
<evidence type="ECO:0000259" key="4">
    <source>
        <dbReference type="PROSITE" id="PS01124"/>
    </source>
</evidence>
<dbReference type="PANTHER" id="PTHR43280:SF27">
    <property type="entry name" value="TRANSCRIPTIONAL REGULATOR MTLR"/>
    <property type="match status" value="1"/>
</dbReference>
<dbReference type="Pfam" id="PF02311">
    <property type="entry name" value="AraC_binding"/>
    <property type="match status" value="1"/>
</dbReference>
<evidence type="ECO:0000256" key="3">
    <source>
        <dbReference type="ARBA" id="ARBA00023163"/>
    </source>
</evidence>
<dbReference type="SMART" id="SM00342">
    <property type="entry name" value="HTH_ARAC"/>
    <property type="match status" value="1"/>
</dbReference>
<proteinExistence type="predicted"/>
<dbReference type="Gene3D" id="2.60.120.10">
    <property type="entry name" value="Jelly Rolls"/>
    <property type="match status" value="1"/>
</dbReference>
<dbReference type="InterPro" id="IPR011051">
    <property type="entry name" value="RmlC_Cupin_sf"/>
</dbReference>
<dbReference type="RefSeq" id="WP_072302221.1">
    <property type="nucleotide sequence ID" value="NZ_FPIY01000001.1"/>
</dbReference>
<protein>
    <submittedName>
        <fullName evidence="5">AraC-type DNA-binding protein</fullName>
    </submittedName>
</protein>
<dbReference type="AlphaFoldDB" id="A0A1K1MEE2"/>
<gene>
    <name evidence="5" type="ORF">SAMN05660313_00551</name>
</gene>
<dbReference type="PANTHER" id="PTHR43280">
    <property type="entry name" value="ARAC-FAMILY TRANSCRIPTIONAL REGULATOR"/>
    <property type="match status" value="1"/>
</dbReference>
<evidence type="ECO:0000313" key="5">
    <source>
        <dbReference type="EMBL" id="SFW21475.1"/>
    </source>
</evidence>
<dbReference type="SUPFAM" id="SSF46689">
    <property type="entry name" value="Homeodomain-like"/>
    <property type="match status" value="1"/>
</dbReference>
<dbReference type="GO" id="GO:0043565">
    <property type="term" value="F:sequence-specific DNA binding"/>
    <property type="evidence" value="ECO:0007669"/>
    <property type="project" value="InterPro"/>
</dbReference>
<feature type="domain" description="HTH araC/xylS-type" evidence="4">
    <location>
        <begin position="180"/>
        <end position="279"/>
    </location>
</feature>
<reference evidence="6" key="1">
    <citation type="submission" date="2016-11" db="EMBL/GenBank/DDBJ databases">
        <authorList>
            <person name="Varghese N."/>
            <person name="Submissions S."/>
        </authorList>
    </citation>
    <scope>NUCLEOTIDE SEQUENCE [LARGE SCALE GENOMIC DNA]</scope>
    <source>
        <strain evidence="6">DSM 24786</strain>
    </source>
</reference>
<keyword evidence="6" id="KW-1185">Reference proteome</keyword>
<dbReference type="SUPFAM" id="SSF51182">
    <property type="entry name" value="RmlC-like cupins"/>
    <property type="match status" value="1"/>
</dbReference>
<dbReference type="Gene3D" id="1.10.10.60">
    <property type="entry name" value="Homeodomain-like"/>
    <property type="match status" value="2"/>
</dbReference>
<dbReference type="EMBL" id="FPIY01000001">
    <property type="protein sequence ID" value="SFW21475.1"/>
    <property type="molecule type" value="Genomic_DNA"/>
</dbReference>
<sequence>MKVLPFKIPKPENNALIYQEDIELVFYDKLHQHDEIQISFIEKGNGTLLVGDRISSFAENDIFVIGSNLPHAFKSDKNAVSDSKMLSLFFTASSFGDTFFDLNDFAEINHCFTNFSQGLVVQTNKNAIIDAFFKLKTASKLERFILLLEILKIISVSKYQPLSNFVYTKKYSDLEGKRMRNVFDFTLENAYQNITLDDVASVANMTKNAFCKYFKKRTNKTFVSFLIELRVENACKLLSTDKDLSINDIAFKSGFNNTSNFNRQFKMIKHMSPNTFRKTNL</sequence>
<dbReference type="Proteomes" id="UP000183257">
    <property type="component" value="Unassembled WGS sequence"/>
</dbReference>
<evidence type="ECO:0000256" key="1">
    <source>
        <dbReference type="ARBA" id="ARBA00023015"/>
    </source>
</evidence>
<dbReference type="OrthoDB" id="1410704at2"/>
<keyword evidence="1" id="KW-0805">Transcription regulation</keyword>